<reference evidence="2 3" key="1">
    <citation type="submission" date="2005-12" db="EMBL/GenBank/DDBJ databases">
        <authorList>
            <person name="Moran M.A."/>
            <person name="Ferriera S."/>
            <person name="Johnson J."/>
            <person name="Kravitz S."/>
            <person name="Halpern A."/>
            <person name="Remington K."/>
            <person name="Beeson K."/>
            <person name="Tran B."/>
            <person name="Rogers Y.-H."/>
            <person name="Friedman R."/>
            <person name="Venter J.C."/>
        </authorList>
    </citation>
    <scope>NUCLEOTIDE SEQUENCE [LARGE SCALE GENOMIC DNA]</scope>
    <source>
        <strain evidence="3">ATCC BAA-591 / DSM 15170 / ISM</strain>
    </source>
</reference>
<dbReference type="HOGENOM" id="CLU_1049235_0_0_5"/>
<dbReference type="Pfam" id="PF01476">
    <property type="entry name" value="LysM"/>
    <property type="match status" value="1"/>
</dbReference>
<proteinExistence type="predicted"/>
<dbReference type="CDD" id="cd00118">
    <property type="entry name" value="LysM"/>
    <property type="match status" value="1"/>
</dbReference>
<dbReference type="InterPro" id="IPR036779">
    <property type="entry name" value="LysM_dom_sf"/>
</dbReference>
<evidence type="ECO:0000313" key="2">
    <source>
        <dbReference type="EMBL" id="EAP78329.1"/>
    </source>
</evidence>
<protein>
    <recommendedName>
        <fullName evidence="1">LysM domain-containing protein</fullName>
    </recommendedName>
</protein>
<name>A3SLU8_ROSNI</name>
<dbReference type="SUPFAM" id="SSF54106">
    <property type="entry name" value="LysM domain"/>
    <property type="match status" value="1"/>
</dbReference>
<evidence type="ECO:0000259" key="1">
    <source>
        <dbReference type="PROSITE" id="PS51782"/>
    </source>
</evidence>
<evidence type="ECO:0000313" key="3">
    <source>
        <dbReference type="Proteomes" id="UP000005954"/>
    </source>
</evidence>
<dbReference type="PROSITE" id="PS51782">
    <property type="entry name" value="LYSM"/>
    <property type="match status" value="1"/>
</dbReference>
<dbReference type="Proteomes" id="UP000005954">
    <property type="component" value="Unassembled WGS sequence"/>
</dbReference>
<feature type="domain" description="LysM" evidence="1">
    <location>
        <begin position="208"/>
        <end position="257"/>
    </location>
</feature>
<dbReference type="OrthoDB" id="370541at2"/>
<dbReference type="EMBL" id="AALY01000001">
    <property type="protein sequence ID" value="EAP78329.1"/>
    <property type="molecule type" value="Genomic_DNA"/>
</dbReference>
<keyword evidence="3" id="KW-1185">Reference proteome</keyword>
<comment type="caution">
    <text evidence="2">The sequence shown here is derived from an EMBL/GenBank/DDBJ whole genome shotgun (WGS) entry which is preliminary data.</text>
</comment>
<gene>
    <name evidence="2" type="ORF">ISM_08530</name>
</gene>
<dbReference type="Gene3D" id="3.10.350.10">
    <property type="entry name" value="LysM domain"/>
    <property type="match status" value="1"/>
</dbReference>
<organism evidence="2 3">
    <name type="scientific">Roseovarius nubinhibens (strain ATCC BAA-591 / DSM 15170 / ISM)</name>
    <dbReference type="NCBI Taxonomy" id="89187"/>
    <lineage>
        <taxon>Bacteria</taxon>
        <taxon>Pseudomonadati</taxon>
        <taxon>Pseudomonadota</taxon>
        <taxon>Alphaproteobacteria</taxon>
        <taxon>Rhodobacterales</taxon>
        <taxon>Roseobacteraceae</taxon>
        <taxon>Roseovarius</taxon>
    </lineage>
</organism>
<dbReference type="STRING" id="89187.ISM_08530"/>
<dbReference type="InterPro" id="IPR018392">
    <property type="entry name" value="LysM"/>
</dbReference>
<dbReference type="SMART" id="SM00257">
    <property type="entry name" value="LysM"/>
    <property type="match status" value="1"/>
</dbReference>
<accession>A3SLU8</accession>
<sequence>MLFSSHSASRRFGSWHKDIGGHRGRDQGLISTQAKPTPRRWQQLAGGAIFPCVRPAGGLDVKRPVLLALGLSAGLLLVFMRPQTPDPRQPEQLDSAISVTRLTTDEFAARPARTRAEAPVLDQSAVDPDAVGFGLLDHFSAETRRENTEYGTGYAALDAAKTAARDRKEIYIDQLIREASQRGARDPAQSGEFETLWVEAGINEFGQDTYIVAAGDTLASIAYRFYGVTEAQHDIFHANKERLAAPDRLHVGQRLILPATLQASE</sequence>
<dbReference type="eggNOG" id="ENOG5033FM3">
    <property type="taxonomic scope" value="Bacteria"/>
</dbReference>
<dbReference type="AlphaFoldDB" id="A3SLU8"/>